<accession>A0A9K3ND00</accession>
<sequence>MTYVFGQNSNMKNLQNMSGAVGDLTKESDNWRAQLQADAHERSVVYTYIIVYIFLFYVL</sequence>
<evidence type="ECO:0000313" key="3">
    <source>
        <dbReference type="Proteomes" id="UP000215914"/>
    </source>
</evidence>
<evidence type="ECO:0000256" key="1">
    <source>
        <dbReference type="SAM" id="Phobius"/>
    </source>
</evidence>
<organism evidence="2 3">
    <name type="scientific">Helianthus annuus</name>
    <name type="common">Common sunflower</name>
    <dbReference type="NCBI Taxonomy" id="4232"/>
    <lineage>
        <taxon>Eukaryota</taxon>
        <taxon>Viridiplantae</taxon>
        <taxon>Streptophyta</taxon>
        <taxon>Embryophyta</taxon>
        <taxon>Tracheophyta</taxon>
        <taxon>Spermatophyta</taxon>
        <taxon>Magnoliopsida</taxon>
        <taxon>eudicotyledons</taxon>
        <taxon>Gunneridae</taxon>
        <taxon>Pentapetalae</taxon>
        <taxon>asterids</taxon>
        <taxon>campanulids</taxon>
        <taxon>Asterales</taxon>
        <taxon>Asteraceae</taxon>
        <taxon>Asteroideae</taxon>
        <taxon>Heliantheae alliance</taxon>
        <taxon>Heliantheae</taxon>
        <taxon>Helianthus</taxon>
    </lineage>
</organism>
<keyword evidence="1" id="KW-1133">Transmembrane helix</keyword>
<feature type="transmembrane region" description="Helical" evidence="1">
    <location>
        <begin position="43"/>
        <end position="58"/>
    </location>
</feature>
<reference evidence="2" key="2">
    <citation type="submission" date="2020-06" db="EMBL/GenBank/DDBJ databases">
        <title>Helianthus annuus Genome sequencing and assembly Release 2.</title>
        <authorList>
            <person name="Gouzy J."/>
            <person name="Langlade N."/>
            <person name="Munos S."/>
        </authorList>
    </citation>
    <scope>NUCLEOTIDE SEQUENCE</scope>
    <source>
        <tissue evidence="2">Leaves</tissue>
    </source>
</reference>
<name>A0A9K3ND00_HELAN</name>
<protein>
    <submittedName>
        <fullName evidence="2">Uncharacterized protein</fullName>
    </submittedName>
</protein>
<dbReference type="EMBL" id="MNCJ02000323">
    <property type="protein sequence ID" value="KAF5795741.1"/>
    <property type="molecule type" value="Genomic_DNA"/>
</dbReference>
<dbReference type="AlphaFoldDB" id="A0A9K3ND00"/>
<keyword evidence="3" id="KW-1185">Reference proteome</keyword>
<keyword evidence="1" id="KW-0472">Membrane</keyword>
<proteinExistence type="predicted"/>
<comment type="caution">
    <text evidence="2">The sequence shown here is derived from an EMBL/GenBank/DDBJ whole genome shotgun (WGS) entry which is preliminary data.</text>
</comment>
<dbReference type="Proteomes" id="UP000215914">
    <property type="component" value="Unassembled WGS sequence"/>
</dbReference>
<keyword evidence="1" id="KW-0812">Transmembrane</keyword>
<reference evidence="2" key="1">
    <citation type="journal article" date="2017" name="Nature">
        <title>The sunflower genome provides insights into oil metabolism, flowering and Asterid evolution.</title>
        <authorList>
            <person name="Badouin H."/>
            <person name="Gouzy J."/>
            <person name="Grassa C.J."/>
            <person name="Murat F."/>
            <person name="Staton S.E."/>
            <person name="Cottret L."/>
            <person name="Lelandais-Briere C."/>
            <person name="Owens G.L."/>
            <person name="Carrere S."/>
            <person name="Mayjonade B."/>
            <person name="Legrand L."/>
            <person name="Gill N."/>
            <person name="Kane N.C."/>
            <person name="Bowers J.E."/>
            <person name="Hubner S."/>
            <person name="Bellec A."/>
            <person name="Berard A."/>
            <person name="Berges H."/>
            <person name="Blanchet N."/>
            <person name="Boniface M.C."/>
            <person name="Brunel D."/>
            <person name="Catrice O."/>
            <person name="Chaidir N."/>
            <person name="Claudel C."/>
            <person name="Donnadieu C."/>
            <person name="Faraut T."/>
            <person name="Fievet G."/>
            <person name="Helmstetter N."/>
            <person name="King M."/>
            <person name="Knapp S.J."/>
            <person name="Lai Z."/>
            <person name="Le Paslier M.C."/>
            <person name="Lippi Y."/>
            <person name="Lorenzon L."/>
            <person name="Mandel J.R."/>
            <person name="Marage G."/>
            <person name="Marchand G."/>
            <person name="Marquand E."/>
            <person name="Bret-Mestries E."/>
            <person name="Morien E."/>
            <person name="Nambeesan S."/>
            <person name="Nguyen T."/>
            <person name="Pegot-Espagnet P."/>
            <person name="Pouilly N."/>
            <person name="Raftis F."/>
            <person name="Sallet E."/>
            <person name="Schiex T."/>
            <person name="Thomas J."/>
            <person name="Vandecasteele C."/>
            <person name="Vares D."/>
            <person name="Vear F."/>
            <person name="Vautrin S."/>
            <person name="Crespi M."/>
            <person name="Mangin B."/>
            <person name="Burke J.M."/>
            <person name="Salse J."/>
            <person name="Munos S."/>
            <person name="Vincourt P."/>
            <person name="Rieseberg L.H."/>
            <person name="Langlade N.B."/>
        </authorList>
    </citation>
    <scope>NUCLEOTIDE SEQUENCE</scope>
    <source>
        <tissue evidence="2">Leaves</tissue>
    </source>
</reference>
<evidence type="ECO:0000313" key="2">
    <source>
        <dbReference type="EMBL" id="KAF5795741.1"/>
    </source>
</evidence>
<gene>
    <name evidence="2" type="ORF">HanXRQr2_Chr08g0343321</name>
</gene>
<dbReference type="Gramene" id="mRNA:HanXRQr2_Chr08g0343321">
    <property type="protein sequence ID" value="CDS:HanXRQr2_Chr08g0343321.1"/>
    <property type="gene ID" value="HanXRQr2_Chr08g0343321"/>
</dbReference>